<dbReference type="GO" id="GO:0016491">
    <property type="term" value="F:oxidoreductase activity"/>
    <property type="evidence" value="ECO:0007669"/>
    <property type="project" value="UniProtKB-KW"/>
</dbReference>
<evidence type="ECO:0000256" key="1">
    <source>
        <dbReference type="ARBA" id="ARBA00023002"/>
    </source>
</evidence>
<dbReference type="EMBL" id="JASBNA010000039">
    <property type="protein sequence ID" value="KAK7681710.1"/>
    <property type="molecule type" value="Genomic_DNA"/>
</dbReference>
<dbReference type="InterPro" id="IPR025337">
    <property type="entry name" value="Questin_oxidase-like"/>
</dbReference>
<proteinExistence type="predicted"/>
<dbReference type="PANTHER" id="PTHR35870">
    <property type="entry name" value="PROTEIN, PUTATIVE (AFU_ORTHOLOGUE AFUA_5G03330)-RELATED"/>
    <property type="match status" value="1"/>
</dbReference>
<dbReference type="AlphaFoldDB" id="A0AAW0FS11"/>
<accession>A0AAW0FS11</accession>
<keyword evidence="1" id="KW-0560">Oxidoreductase</keyword>
<evidence type="ECO:0008006" key="4">
    <source>
        <dbReference type="Google" id="ProtNLM"/>
    </source>
</evidence>
<comment type="caution">
    <text evidence="2">The sequence shown here is derived from an EMBL/GenBank/DDBJ whole genome shotgun (WGS) entry which is preliminary data.</text>
</comment>
<dbReference type="PANTHER" id="PTHR35870:SF1">
    <property type="entry name" value="PROTEIN, PUTATIVE (AFU_ORTHOLOGUE AFUA_5G03330)-RELATED"/>
    <property type="match status" value="1"/>
</dbReference>
<evidence type="ECO:0000313" key="3">
    <source>
        <dbReference type="Proteomes" id="UP001385951"/>
    </source>
</evidence>
<name>A0AAW0FS11_9APHY</name>
<protein>
    <recommendedName>
        <fullName evidence="4">Oxidoreductase AflY</fullName>
    </recommendedName>
</protein>
<sequence length="512" mass="55583">MNASPETLNILFPVPSRAPKSFGLAPSRIPGPNAKSVEALREYLKDNHRKRHIFFNDMGFHNHATHHLLAIYALGADAKLLNAAYQTHIIYQRPSFPSPGEITTANWKTHLGDETYYQAYAAFFTELLLKEGPGAVVERYVFSKDVNIGSENRINMVGRFLGGFLHPLIHAGYGAEFGQLGMWAEGLAEACAEQLPVPPVALPESLFESGGLTDKLASLKLSEADGGNGSPHALTILARIRADPAFTPAALGLPIAPQGDFLAKILAPVGDKLASIVNEWSIETTHEDLEKKLEEVIWMNSVIYAVAGYGGRHVDPKKEFNADFFFMHLVTSVLFLPSLMAYLTPASSAILLKTYLTSSLIVYIAAGAPALPIAEFFTDTTDSPVQPGVQPTPTNKFARGPGASGVTDQHETVWEEVSSIVTPNPWLPIIQTTLVHPNEHLCKLQRALAHFGAELGETPAGTFAHLVDSGLKGAETLDGTLFVRAAGLTANKLGWIREGQDMRLWDFAGFLN</sequence>
<reference evidence="2 3" key="1">
    <citation type="submission" date="2022-09" db="EMBL/GenBank/DDBJ databases">
        <authorList>
            <person name="Palmer J.M."/>
        </authorList>
    </citation>
    <scope>NUCLEOTIDE SEQUENCE [LARGE SCALE GENOMIC DNA]</scope>
    <source>
        <strain evidence="2 3">DSM 7382</strain>
    </source>
</reference>
<evidence type="ECO:0000313" key="2">
    <source>
        <dbReference type="EMBL" id="KAK7681710.1"/>
    </source>
</evidence>
<organism evidence="2 3">
    <name type="scientific">Cerrena zonata</name>
    <dbReference type="NCBI Taxonomy" id="2478898"/>
    <lineage>
        <taxon>Eukaryota</taxon>
        <taxon>Fungi</taxon>
        <taxon>Dikarya</taxon>
        <taxon>Basidiomycota</taxon>
        <taxon>Agaricomycotina</taxon>
        <taxon>Agaricomycetes</taxon>
        <taxon>Polyporales</taxon>
        <taxon>Cerrenaceae</taxon>
        <taxon>Cerrena</taxon>
    </lineage>
</organism>
<keyword evidence="3" id="KW-1185">Reference proteome</keyword>
<dbReference type="Pfam" id="PF14027">
    <property type="entry name" value="Questin_oxidase"/>
    <property type="match status" value="1"/>
</dbReference>
<dbReference type="Proteomes" id="UP001385951">
    <property type="component" value="Unassembled WGS sequence"/>
</dbReference>
<gene>
    <name evidence="2" type="ORF">QCA50_015057</name>
</gene>